<feature type="compositionally biased region" description="Basic and acidic residues" evidence="1">
    <location>
        <begin position="17"/>
        <end position="39"/>
    </location>
</feature>
<organism evidence="2 3">
    <name type="scientific">Sphaeroforma arctica JP610</name>
    <dbReference type="NCBI Taxonomy" id="667725"/>
    <lineage>
        <taxon>Eukaryota</taxon>
        <taxon>Ichthyosporea</taxon>
        <taxon>Ichthyophonida</taxon>
        <taxon>Sphaeroforma</taxon>
    </lineage>
</organism>
<feature type="non-terminal residue" evidence="2">
    <location>
        <position position="86"/>
    </location>
</feature>
<gene>
    <name evidence="2" type="ORF">SARC_13104</name>
</gene>
<dbReference type="GeneID" id="25913608"/>
<feature type="region of interest" description="Disordered" evidence="1">
    <location>
        <begin position="1"/>
        <end position="62"/>
    </location>
</feature>
<dbReference type="RefSeq" id="XP_014148247.1">
    <property type="nucleotide sequence ID" value="XM_014292772.1"/>
</dbReference>
<evidence type="ECO:0000256" key="1">
    <source>
        <dbReference type="SAM" id="MobiDB-lite"/>
    </source>
</evidence>
<dbReference type="AlphaFoldDB" id="A0A0L0FC58"/>
<feature type="compositionally biased region" description="Polar residues" evidence="1">
    <location>
        <begin position="40"/>
        <end position="55"/>
    </location>
</feature>
<reference evidence="2 3" key="1">
    <citation type="submission" date="2011-02" db="EMBL/GenBank/DDBJ databases">
        <title>The Genome Sequence of Sphaeroforma arctica JP610.</title>
        <authorList>
            <consortium name="The Broad Institute Genome Sequencing Platform"/>
            <person name="Russ C."/>
            <person name="Cuomo C."/>
            <person name="Young S.K."/>
            <person name="Zeng Q."/>
            <person name="Gargeya S."/>
            <person name="Alvarado L."/>
            <person name="Berlin A."/>
            <person name="Chapman S.B."/>
            <person name="Chen Z."/>
            <person name="Freedman E."/>
            <person name="Gellesch M."/>
            <person name="Goldberg J."/>
            <person name="Griggs A."/>
            <person name="Gujja S."/>
            <person name="Heilman E."/>
            <person name="Heiman D."/>
            <person name="Howarth C."/>
            <person name="Mehta T."/>
            <person name="Neiman D."/>
            <person name="Pearson M."/>
            <person name="Roberts A."/>
            <person name="Saif S."/>
            <person name="Shea T."/>
            <person name="Shenoy N."/>
            <person name="Sisk P."/>
            <person name="Stolte C."/>
            <person name="Sykes S."/>
            <person name="White J."/>
            <person name="Yandava C."/>
            <person name="Burger G."/>
            <person name="Gray M.W."/>
            <person name="Holland P.W.H."/>
            <person name="King N."/>
            <person name="Lang F.B.F."/>
            <person name="Roger A.J."/>
            <person name="Ruiz-Trillo I."/>
            <person name="Haas B."/>
            <person name="Nusbaum C."/>
            <person name="Birren B."/>
        </authorList>
    </citation>
    <scope>NUCLEOTIDE SEQUENCE [LARGE SCALE GENOMIC DNA]</scope>
    <source>
        <strain evidence="2 3">JP610</strain>
    </source>
</reference>
<dbReference type="EMBL" id="KQ244498">
    <property type="protein sequence ID" value="KNC74345.1"/>
    <property type="molecule type" value="Genomic_DNA"/>
</dbReference>
<sequence length="86" mass="9105">MPAEDTLVIRRASSSRTEGDTKDWGIVTDKDSNATDKDSNATNKGLNATDKNSNAADDDRGFETVDQGMSLTLPSLTELTSGVADP</sequence>
<dbReference type="Proteomes" id="UP000054560">
    <property type="component" value="Unassembled WGS sequence"/>
</dbReference>
<name>A0A0L0FC58_9EUKA</name>
<proteinExistence type="predicted"/>
<evidence type="ECO:0000313" key="3">
    <source>
        <dbReference type="Proteomes" id="UP000054560"/>
    </source>
</evidence>
<evidence type="ECO:0000313" key="2">
    <source>
        <dbReference type="EMBL" id="KNC74345.1"/>
    </source>
</evidence>
<protein>
    <submittedName>
        <fullName evidence="2">Uncharacterized protein</fullName>
    </submittedName>
</protein>
<accession>A0A0L0FC58</accession>
<keyword evidence="3" id="KW-1185">Reference proteome</keyword>